<dbReference type="SUPFAM" id="SSF57184">
    <property type="entry name" value="Growth factor receptor domain"/>
    <property type="match status" value="4"/>
</dbReference>
<feature type="domain" description="EGF-like" evidence="3">
    <location>
        <begin position="390"/>
        <end position="424"/>
    </location>
</feature>
<dbReference type="Gene3D" id="2.10.220.10">
    <property type="entry name" value="Hormone Receptor, Insulin-like Growth Factor Receptor 1, Chain A, domain 2"/>
    <property type="match status" value="1"/>
</dbReference>
<dbReference type="InterPro" id="IPR006212">
    <property type="entry name" value="Furin_repeat"/>
</dbReference>
<dbReference type="Proteomes" id="UP000018320">
    <property type="component" value="Unassembled WGS sequence"/>
</dbReference>
<feature type="domain" description="EGF-like" evidence="3">
    <location>
        <begin position="740"/>
        <end position="779"/>
    </location>
</feature>
<protein>
    <submittedName>
        <fullName evidence="4">Variant-specific surface protein</fullName>
    </submittedName>
</protein>
<dbReference type="InterPro" id="IPR009030">
    <property type="entry name" value="Growth_fac_rcpt_cys_sf"/>
</dbReference>
<feature type="domain" description="EGF-like" evidence="3">
    <location>
        <begin position="155"/>
        <end position="190"/>
    </location>
</feature>
<dbReference type="VEuPathDB" id="GiardiaDB:DHA2_152554"/>
<accession>V6TBH9</accession>
<reference evidence="5" key="1">
    <citation type="submission" date="2012-02" db="EMBL/GenBank/DDBJ databases">
        <title>Genome sequencing of Giardia lamblia Genotypes A2 and B isolates (DH and GS) and comparative analysis with the genomes of Genotypes A1 and E (WB and Pig).</title>
        <authorList>
            <person name="Adam R."/>
            <person name="Dahlstrom E."/>
            <person name="Martens C."/>
            <person name="Bruno D."/>
            <person name="Barbian K."/>
            <person name="Porcella S.F."/>
            <person name="Nash T."/>
        </authorList>
    </citation>
    <scope>NUCLEOTIDE SEQUENCE</scope>
    <source>
        <strain evidence="5">DH</strain>
    </source>
</reference>
<sequence length="848" mass="91181">MALVIGFWKMPCPSITLLFGLFILYCSQAPDAKDSNLSSSPPLSLNVSILCRKKEIEHCVTCTKTGSLCKTCDNGYGPKYPDLSACYDCTKDLGKTNTTGYNCADIMCNILMTNCQECTEDGSGCKTCALGSRRVGDRCVACEGDRMGENCADKLCAGTVIPYCSKCKDIRASCETCDEDYQLTDKGRCEPCPEGTSGNNCRQKQCNGFAIYDCKVCGPDNSMMCRECNDDYKLDVYEQTMIDGVLVSLGKCVVCPDGRLGPECSLLKCEFKKLEHCTSCGTRGKCSVCFDGYAPNTSGICTPCESGLSGVNCVVRQCGFNLFEGCASCDQIDPNACGSCSSGRFKSYTLDNIFYESCVECPLGCADCESLSKCISCLPEYSGDMCTVRKCSSTSIENCVKCDSRSNKCSECRDTTTLVDGQCVIKGCGIAHCVECKNDGTPQCTTCDEGYYLNPGPSGEQDICISCAHIPGCQICDSTGVCLICASNASPGPEGGPQCIFCESITLGCAKCVGDTRTCTDCKSGMFLFNGECLSCQDRCLKCLSDGRCLGCETGYYVSETHTCAKCMDNCAICSSATSCGICAPGYFLSTSNGVSSCLACIENCAECKQTGTASFECTNCAPGYYLAGAQCVKCLANCELCEREYHCSVCAQGFYLTLDTTSSPITMICQQCDPNCEICSLEKKDGKSICEKAAKGFYITESKTIEQCMENCLSCDNGTQCNLAMDGYYYNSEDASINPCSEGCRLCIEKRGSSSGSTCYECVAGYQLSLFNGVNICVFPKSNSQTNTGLIVGVIVFIIVLILIVVTVVLLIRLRKRMDREDAIFCEQNTTLIPDGQGLEYQDSEEP</sequence>
<proteinExistence type="predicted"/>
<dbReference type="VEuPathDB" id="GiardiaDB:GL50581_411"/>
<feature type="domain" description="EGF-like" evidence="3">
    <location>
        <begin position="600"/>
        <end position="633"/>
    </location>
</feature>
<feature type="domain" description="EGF-like" evidence="3">
    <location>
        <begin position="276"/>
        <end position="314"/>
    </location>
</feature>
<dbReference type="SMART" id="SM00181">
    <property type="entry name" value="EGF"/>
    <property type="match status" value="14"/>
</dbReference>
<feature type="domain" description="EGF-like" evidence="3">
    <location>
        <begin position="501"/>
        <end position="534"/>
    </location>
</feature>
<feature type="domain" description="EGF-like" evidence="3">
    <location>
        <begin position="427"/>
        <end position="465"/>
    </location>
</feature>
<keyword evidence="1" id="KW-0472">Membrane</keyword>
<evidence type="ECO:0000256" key="2">
    <source>
        <dbReference type="SAM" id="SignalP"/>
    </source>
</evidence>
<organism evidence="4 5">
    <name type="scientific">Giardia intestinalis</name>
    <name type="common">Giardia lamblia</name>
    <dbReference type="NCBI Taxonomy" id="5741"/>
    <lineage>
        <taxon>Eukaryota</taxon>
        <taxon>Metamonada</taxon>
        <taxon>Diplomonadida</taxon>
        <taxon>Hexamitidae</taxon>
        <taxon>Giardiinae</taxon>
        <taxon>Giardia</taxon>
    </lineage>
</organism>
<comment type="caution">
    <text evidence="4">The sequence shown here is derived from an EMBL/GenBank/DDBJ whole genome shotgun (WGS) entry which is preliminary data.</text>
</comment>
<feature type="domain" description="EGF-like" evidence="3">
    <location>
        <begin position="535"/>
        <end position="565"/>
    </location>
</feature>
<name>V6TBH9_GIAIN</name>
<dbReference type="PANTHER" id="PTHR23275">
    <property type="entry name" value="CABRIOLET.-RELATED"/>
    <property type="match status" value="1"/>
</dbReference>
<evidence type="ECO:0000256" key="1">
    <source>
        <dbReference type="SAM" id="Phobius"/>
    </source>
</evidence>
<feature type="domain" description="EGF-like" evidence="3">
    <location>
        <begin position="50"/>
        <end position="87"/>
    </location>
</feature>
<feature type="domain" description="EGF-like" evidence="3">
    <location>
        <begin position="566"/>
        <end position="599"/>
    </location>
</feature>
<feature type="signal peptide" evidence="2">
    <location>
        <begin position="1"/>
        <end position="28"/>
    </location>
</feature>
<dbReference type="PANTHER" id="PTHR23275:SF101">
    <property type="entry name" value="PROTEIN CONVERTASE SUBTILISIN_KEXINTYPE 5, PUTATIVE-RELATED"/>
    <property type="match status" value="1"/>
</dbReference>
<feature type="domain" description="EGF-like" evidence="3">
    <location>
        <begin position="117"/>
        <end position="152"/>
    </location>
</feature>
<feature type="domain" description="EGF-like" evidence="3">
    <location>
        <begin position="466"/>
        <end position="500"/>
    </location>
</feature>
<evidence type="ECO:0000313" key="5">
    <source>
        <dbReference type="Proteomes" id="UP000018320"/>
    </source>
</evidence>
<evidence type="ECO:0000313" key="4">
    <source>
        <dbReference type="EMBL" id="ESU36206.1"/>
    </source>
</evidence>
<feature type="chain" id="PRO_5004753141" evidence="2">
    <location>
        <begin position="29"/>
        <end position="848"/>
    </location>
</feature>
<keyword evidence="1" id="KW-1133">Transmembrane helix</keyword>
<feature type="domain" description="EGF-like" evidence="3">
    <location>
        <begin position="634"/>
        <end position="671"/>
    </location>
</feature>
<gene>
    <name evidence="4" type="ORF">DHA2_152554</name>
</gene>
<feature type="domain" description="EGF-like" evidence="3">
    <location>
        <begin position="360"/>
        <end position="387"/>
    </location>
</feature>
<dbReference type="InterPro" id="IPR000742">
    <property type="entry name" value="EGF"/>
</dbReference>
<dbReference type="InterPro" id="IPR052798">
    <property type="entry name" value="Giardia_VSA"/>
</dbReference>
<dbReference type="AlphaFoldDB" id="V6TBH9"/>
<keyword evidence="2" id="KW-0732">Signal</keyword>
<feature type="transmembrane region" description="Helical" evidence="1">
    <location>
        <begin position="791"/>
        <end position="813"/>
    </location>
</feature>
<dbReference type="EMBL" id="AHGT01000053">
    <property type="protein sequence ID" value="ESU36206.1"/>
    <property type="molecule type" value="Genomic_DNA"/>
</dbReference>
<dbReference type="VEuPathDB" id="GiardiaDB:GL50803_0014017"/>
<reference evidence="4 5" key="2">
    <citation type="journal article" date="2013" name="Genome Biol. Evol.">
        <title>Genome sequencing of Giardia lamblia genotypes A2 and B isolates (DH and GS) and comparative analysis with the genomes of genotypes A1 and E (WB and Pig).</title>
        <authorList>
            <person name="Adam R.D."/>
            <person name="Dahlstrom E.W."/>
            <person name="Martens C.A."/>
            <person name="Bruno D.P."/>
            <person name="Barbian K.D."/>
            <person name="Ricklefs S.M."/>
            <person name="Hernandez M.M."/>
            <person name="Narla N.P."/>
            <person name="Patel R.B."/>
            <person name="Porcella S.F."/>
            <person name="Nash T.E."/>
        </authorList>
    </citation>
    <scope>NUCLEOTIDE SEQUENCE [LARGE SCALE GENOMIC DNA]</scope>
    <source>
        <strain evidence="4 5">DH</strain>
    </source>
</reference>
<dbReference type="SMART" id="SM00261">
    <property type="entry name" value="FU"/>
    <property type="match status" value="8"/>
</dbReference>
<dbReference type="VEuPathDB" id="GiardiaDB:QR46_3018"/>
<evidence type="ECO:0000259" key="3">
    <source>
        <dbReference type="SMART" id="SM00181"/>
    </source>
</evidence>
<keyword evidence="1" id="KW-0812">Transmembrane</keyword>